<dbReference type="SMART" id="SM00267">
    <property type="entry name" value="GGDEF"/>
    <property type="match status" value="1"/>
</dbReference>
<comment type="catalytic activity">
    <reaction evidence="2">
        <text>2 GTP = 3',3'-c-di-GMP + 2 diphosphate</text>
        <dbReference type="Rhea" id="RHEA:24898"/>
        <dbReference type="ChEBI" id="CHEBI:33019"/>
        <dbReference type="ChEBI" id="CHEBI:37565"/>
        <dbReference type="ChEBI" id="CHEBI:58805"/>
        <dbReference type="EC" id="2.7.7.65"/>
    </reaction>
</comment>
<keyword evidence="4" id="KW-0472">Membrane</keyword>
<dbReference type="KEGG" id="cfon:HZU75_07385"/>
<dbReference type="PROSITE" id="PS50887">
    <property type="entry name" value="GGDEF"/>
    <property type="match status" value="1"/>
</dbReference>
<dbReference type="EC" id="2.7.7.65" evidence="1"/>
<feature type="coiled-coil region" evidence="3">
    <location>
        <begin position="238"/>
        <end position="265"/>
    </location>
</feature>
<dbReference type="NCBIfam" id="TIGR00254">
    <property type="entry name" value="GGDEF"/>
    <property type="match status" value="1"/>
</dbReference>
<dbReference type="SUPFAM" id="SSF49785">
    <property type="entry name" value="Galactose-binding domain-like"/>
    <property type="match status" value="1"/>
</dbReference>
<dbReference type="SUPFAM" id="SSF55073">
    <property type="entry name" value="Nucleotide cyclase"/>
    <property type="match status" value="1"/>
</dbReference>
<dbReference type="Gene3D" id="3.30.70.270">
    <property type="match status" value="1"/>
</dbReference>
<dbReference type="CDD" id="cd01949">
    <property type="entry name" value="GGDEF"/>
    <property type="match status" value="1"/>
</dbReference>
<dbReference type="GO" id="GO:0005886">
    <property type="term" value="C:plasma membrane"/>
    <property type="evidence" value="ECO:0007669"/>
    <property type="project" value="TreeGrafter"/>
</dbReference>
<keyword evidence="3" id="KW-0175">Coiled coil</keyword>
<dbReference type="InterPro" id="IPR043128">
    <property type="entry name" value="Rev_trsase/Diguanyl_cyclase"/>
</dbReference>
<keyword evidence="4" id="KW-0812">Transmembrane</keyword>
<dbReference type="InterPro" id="IPR029787">
    <property type="entry name" value="Nucleotide_cyclase"/>
</dbReference>
<evidence type="ECO:0000256" key="4">
    <source>
        <dbReference type="SAM" id="Phobius"/>
    </source>
</evidence>
<dbReference type="EMBL" id="CP058952">
    <property type="protein sequence ID" value="QLI81362.1"/>
    <property type="molecule type" value="Genomic_DNA"/>
</dbReference>
<protein>
    <recommendedName>
        <fullName evidence="1">diguanylate cyclase</fullName>
        <ecNumber evidence="1">2.7.7.65</ecNumber>
    </recommendedName>
</protein>
<reference evidence="6 7" key="1">
    <citation type="journal article" date="2016" name="Int. J. Syst. Evol. Microbiol.">
        <title>Chitinibacter fontanus sp. nov., isolated from a spring.</title>
        <authorList>
            <person name="Sheu S.Y."/>
            <person name="Li Y.S."/>
            <person name="Young C.C."/>
            <person name="Chen W.M."/>
        </authorList>
    </citation>
    <scope>NUCLEOTIDE SEQUENCE [LARGE SCALE GENOMIC DNA]</scope>
    <source>
        <strain evidence="6 7">STM-7</strain>
    </source>
</reference>
<feature type="transmembrane region" description="Helical" evidence="4">
    <location>
        <begin position="6"/>
        <end position="26"/>
    </location>
</feature>
<dbReference type="InterPro" id="IPR000160">
    <property type="entry name" value="GGDEF_dom"/>
</dbReference>
<sequence length="430" mass="48398">MQTQSIHILRHAMAILVVLSVSLLLWQHYGMTKVLRLDASTPNAYQPVDDRSQGGLSHAEVSRQNNAMVLQCDIRKSAYQWPYCQIRITLAPMPNGINLAGYDYVIFDLSRSGPGPEKVRVYLNNFETQSSVNDSTSLKVNELLLDIKNTQSAIPLNLFRVASWWVEYKNIPLIDTDMRINNVPVIEISTPGFAPEGKHSITIRSIEFYGKWISQTRLLFVIVASWLAFGSGWLGFELFAYRQRLQQEKKQRDDLETINRVLEIQAEVLSTKAQLDPLTGALNRDGLRELLQKEWPHTLPADAQLSILFADLDHFKQINDRYGHAIGDEVLKQFASLVKSKIRKTDGFVRWGGEEFLIACPHMPAELAIGLAEKIRSSICEAQWPESIAVTCSCGVASLVAGEDFDGLIERADKALYQAKRGGRNRVEVG</sequence>
<dbReference type="InterPro" id="IPR050469">
    <property type="entry name" value="Diguanylate_Cyclase"/>
</dbReference>
<keyword evidence="7" id="KW-1185">Reference proteome</keyword>
<organism evidence="6 7">
    <name type="scientific">Chitinibacter fontanus</name>
    <dbReference type="NCBI Taxonomy" id="1737446"/>
    <lineage>
        <taxon>Bacteria</taxon>
        <taxon>Pseudomonadati</taxon>
        <taxon>Pseudomonadota</taxon>
        <taxon>Betaproteobacteria</taxon>
        <taxon>Neisseriales</taxon>
        <taxon>Chitinibacteraceae</taxon>
        <taxon>Chitinibacter</taxon>
    </lineage>
</organism>
<dbReference type="InterPro" id="IPR008979">
    <property type="entry name" value="Galactose-bd-like_sf"/>
</dbReference>
<dbReference type="Pfam" id="PF00990">
    <property type="entry name" value="GGDEF"/>
    <property type="match status" value="1"/>
</dbReference>
<name>A0A7D5Z6L8_9NEIS</name>
<dbReference type="RefSeq" id="WP_180308488.1">
    <property type="nucleotide sequence ID" value="NZ_CP058952.1"/>
</dbReference>
<keyword evidence="4" id="KW-1133">Transmembrane helix</keyword>
<evidence type="ECO:0000313" key="7">
    <source>
        <dbReference type="Proteomes" id="UP000510822"/>
    </source>
</evidence>
<dbReference type="PANTHER" id="PTHR45138">
    <property type="entry name" value="REGULATORY COMPONENTS OF SENSORY TRANSDUCTION SYSTEM"/>
    <property type="match status" value="1"/>
</dbReference>
<dbReference type="Proteomes" id="UP000510822">
    <property type="component" value="Chromosome"/>
</dbReference>
<feature type="transmembrane region" description="Helical" evidence="4">
    <location>
        <begin position="218"/>
        <end position="241"/>
    </location>
</feature>
<proteinExistence type="predicted"/>
<dbReference type="GO" id="GO:0043709">
    <property type="term" value="P:cell adhesion involved in single-species biofilm formation"/>
    <property type="evidence" value="ECO:0007669"/>
    <property type="project" value="TreeGrafter"/>
</dbReference>
<evidence type="ECO:0000259" key="5">
    <source>
        <dbReference type="PROSITE" id="PS50887"/>
    </source>
</evidence>
<dbReference type="AlphaFoldDB" id="A0A7D5Z6L8"/>
<evidence type="ECO:0000256" key="3">
    <source>
        <dbReference type="SAM" id="Coils"/>
    </source>
</evidence>
<accession>A0A7D5Z6L8</accession>
<gene>
    <name evidence="6" type="ORF">HZU75_07385</name>
</gene>
<dbReference type="GO" id="GO:0052621">
    <property type="term" value="F:diguanylate cyclase activity"/>
    <property type="evidence" value="ECO:0007669"/>
    <property type="project" value="UniProtKB-EC"/>
</dbReference>
<evidence type="ECO:0000313" key="6">
    <source>
        <dbReference type="EMBL" id="QLI81362.1"/>
    </source>
</evidence>
<evidence type="ECO:0000256" key="1">
    <source>
        <dbReference type="ARBA" id="ARBA00012528"/>
    </source>
</evidence>
<dbReference type="PANTHER" id="PTHR45138:SF9">
    <property type="entry name" value="DIGUANYLATE CYCLASE DGCM-RELATED"/>
    <property type="match status" value="1"/>
</dbReference>
<evidence type="ECO:0000256" key="2">
    <source>
        <dbReference type="ARBA" id="ARBA00034247"/>
    </source>
</evidence>
<dbReference type="FunFam" id="3.30.70.270:FF:000001">
    <property type="entry name" value="Diguanylate cyclase domain protein"/>
    <property type="match status" value="1"/>
</dbReference>
<dbReference type="GO" id="GO:1902201">
    <property type="term" value="P:negative regulation of bacterial-type flagellum-dependent cell motility"/>
    <property type="evidence" value="ECO:0007669"/>
    <property type="project" value="TreeGrafter"/>
</dbReference>
<feature type="domain" description="GGDEF" evidence="5">
    <location>
        <begin position="303"/>
        <end position="430"/>
    </location>
</feature>